<feature type="region of interest" description="Disordered" evidence="10">
    <location>
        <begin position="2420"/>
        <end position="2449"/>
    </location>
</feature>
<feature type="compositionally biased region" description="Polar residues" evidence="10">
    <location>
        <begin position="1584"/>
        <end position="1593"/>
    </location>
</feature>
<keyword evidence="8" id="KW-0539">Nucleus</keyword>
<dbReference type="GO" id="GO:0008270">
    <property type="term" value="F:zinc ion binding"/>
    <property type="evidence" value="ECO:0007669"/>
    <property type="project" value="UniProtKB-KW"/>
</dbReference>
<evidence type="ECO:0000256" key="10">
    <source>
        <dbReference type="SAM" id="MobiDB-lite"/>
    </source>
</evidence>
<feature type="compositionally biased region" description="Acidic residues" evidence="10">
    <location>
        <begin position="1720"/>
        <end position="1751"/>
    </location>
</feature>
<dbReference type="PANTHER" id="PTHR45944">
    <property type="entry name" value="SCHNURRI, ISOFORM F"/>
    <property type="match status" value="1"/>
</dbReference>
<evidence type="ECO:0000313" key="12">
    <source>
        <dbReference type="EMBL" id="CAD7427772.1"/>
    </source>
</evidence>
<keyword evidence="2" id="KW-0479">Metal-binding</keyword>
<feature type="domain" description="C2H2-type" evidence="11">
    <location>
        <begin position="2280"/>
        <end position="2309"/>
    </location>
</feature>
<dbReference type="InterPro" id="IPR036236">
    <property type="entry name" value="Znf_C2H2_sf"/>
</dbReference>
<feature type="region of interest" description="Disordered" evidence="10">
    <location>
        <begin position="989"/>
        <end position="1024"/>
    </location>
</feature>
<dbReference type="InterPro" id="IPR051969">
    <property type="entry name" value="Zinc-finger_DNA-bd_regulators"/>
</dbReference>
<feature type="compositionally biased region" description="Basic and acidic residues" evidence="10">
    <location>
        <begin position="18"/>
        <end position="31"/>
    </location>
</feature>
<name>A0A7R9E5F8_9NEOP</name>
<reference evidence="12" key="1">
    <citation type="submission" date="2020-11" db="EMBL/GenBank/DDBJ databases">
        <authorList>
            <person name="Tran Van P."/>
        </authorList>
    </citation>
    <scope>NUCLEOTIDE SEQUENCE</scope>
</reference>
<keyword evidence="6" id="KW-0805">Transcription regulation</keyword>
<evidence type="ECO:0000259" key="11">
    <source>
        <dbReference type="PROSITE" id="PS50157"/>
    </source>
</evidence>
<proteinExistence type="predicted"/>
<evidence type="ECO:0000256" key="1">
    <source>
        <dbReference type="ARBA" id="ARBA00004123"/>
    </source>
</evidence>
<dbReference type="InterPro" id="IPR003604">
    <property type="entry name" value="Matrin/U1-like-C_Znf_C2H2"/>
</dbReference>
<feature type="domain" description="C2H2-type" evidence="11">
    <location>
        <begin position="1627"/>
        <end position="1654"/>
    </location>
</feature>
<feature type="compositionally biased region" description="Basic residues" evidence="10">
    <location>
        <begin position="1"/>
        <end position="17"/>
    </location>
</feature>
<dbReference type="FunFam" id="3.30.160.60:FF:000594">
    <property type="entry name" value="Transcription factor HIVEP2"/>
    <property type="match status" value="1"/>
</dbReference>
<dbReference type="Pfam" id="PF00096">
    <property type="entry name" value="zf-C2H2"/>
    <property type="match status" value="4"/>
</dbReference>
<evidence type="ECO:0000256" key="7">
    <source>
        <dbReference type="ARBA" id="ARBA00023163"/>
    </source>
</evidence>
<dbReference type="FunFam" id="3.30.160.60:FF:000145">
    <property type="entry name" value="Zinc finger protein 574"/>
    <property type="match status" value="2"/>
</dbReference>
<feature type="region of interest" description="Disordered" evidence="10">
    <location>
        <begin position="751"/>
        <end position="802"/>
    </location>
</feature>
<dbReference type="SMART" id="SM00355">
    <property type="entry name" value="ZnF_C2H2"/>
    <property type="match status" value="9"/>
</dbReference>
<keyword evidence="3" id="KW-0677">Repeat</keyword>
<dbReference type="SMART" id="SM00451">
    <property type="entry name" value="ZnF_U1"/>
    <property type="match status" value="4"/>
</dbReference>
<feature type="compositionally biased region" description="Polar residues" evidence="10">
    <location>
        <begin position="604"/>
        <end position="619"/>
    </location>
</feature>
<feature type="domain" description="C2H2-type" evidence="11">
    <location>
        <begin position="213"/>
        <end position="242"/>
    </location>
</feature>
<protein>
    <recommendedName>
        <fullName evidence="11">C2H2-type domain-containing protein</fullName>
    </recommendedName>
</protein>
<feature type="compositionally biased region" description="Basic and acidic residues" evidence="10">
    <location>
        <begin position="1853"/>
        <end position="1865"/>
    </location>
</feature>
<feature type="domain" description="C2H2-type" evidence="11">
    <location>
        <begin position="2252"/>
        <end position="2279"/>
    </location>
</feature>
<evidence type="ECO:0000256" key="9">
    <source>
        <dbReference type="PROSITE-ProRule" id="PRU00042"/>
    </source>
</evidence>
<comment type="subcellular location">
    <subcellularLocation>
        <location evidence="1">Nucleus</location>
    </subcellularLocation>
</comment>
<dbReference type="SUPFAM" id="SSF57667">
    <property type="entry name" value="beta-beta-alpha zinc fingers"/>
    <property type="match status" value="6"/>
</dbReference>
<gene>
    <name evidence="12" type="ORF">TMSB3V08_LOCUS4601</name>
</gene>
<feature type="region of interest" description="Disordered" evidence="10">
    <location>
        <begin position="584"/>
        <end position="623"/>
    </location>
</feature>
<keyword evidence="7" id="KW-0804">Transcription</keyword>
<feature type="compositionally biased region" description="Acidic residues" evidence="10">
    <location>
        <begin position="1886"/>
        <end position="1901"/>
    </location>
</feature>
<feature type="compositionally biased region" description="Basic residues" evidence="10">
    <location>
        <begin position="819"/>
        <end position="829"/>
    </location>
</feature>
<dbReference type="EMBL" id="OB793544">
    <property type="protein sequence ID" value="CAD7427772.1"/>
    <property type="molecule type" value="Genomic_DNA"/>
</dbReference>
<dbReference type="PANTHER" id="PTHR45944:SF2">
    <property type="entry name" value="SCHNURRI, ISOFORM F"/>
    <property type="match status" value="1"/>
</dbReference>
<evidence type="ECO:0000256" key="8">
    <source>
        <dbReference type="ARBA" id="ARBA00023242"/>
    </source>
</evidence>
<feature type="compositionally biased region" description="Polar residues" evidence="10">
    <location>
        <begin position="1013"/>
        <end position="1024"/>
    </location>
</feature>
<dbReference type="PROSITE" id="PS50157">
    <property type="entry name" value="ZINC_FINGER_C2H2_2"/>
    <property type="match status" value="9"/>
</dbReference>
<feature type="region of interest" description="Disordered" evidence="10">
    <location>
        <begin position="160"/>
        <end position="181"/>
    </location>
</feature>
<dbReference type="InterPro" id="IPR013087">
    <property type="entry name" value="Znf_C2H2_type"/>
</dbReference>
<keyword evidence="4 9" id="KW-0863">Zinc-finger</keyword>
<dbReference type="GO" id="GO:0005634">
    <property type="term" value="C:nucleus"/>
    <property type="evidence" value="ECO:0007669"/>
    <property type="project" value="UniProtKB-SubCell"/>
</dbReference>
<feature type="region of interest" description="Disordered" evidence="10">
    <location>
        <begin position="1580"/>
        <end position="1600"/>
    </location>
</feature>
<feature type="domain" description="C2H2-type" evidence="11">
    <location>
        <begin position="1655"/>
        <end position="1679"/>
    </location>
</feature>
<feature type="domain" description="C2H2-type" evidence="11">
    <location>
        <begin position="2325"/>
        <end position="2354"/>
    </location>
</feature>
<feature type="compositionally biased region" description="Low complexity" evidence="10">
    <location>
        <begin position="833"/>
        <end position="855"/>
    </location>
</feature>
<dbReference type="Gene3D" id="3.30.160.60">
    <property type="entry name" value="Classic Zinc Finger"/>
    <property type="match status" value="7"/>
</dbReference>
<feature type="region of interest" description="Disordered" evidence="10">
    <location>
        <begin position="815"/>
        <end position="863"/>
    </location>
</feature>
<evidence type="ECO:0000256" key="5">
    <source>
        <dbReference type="ARBA" id="ARBA00022833"/>
    </source>
</evidence>
<keyword evidence="5" id="KW-0862">Zinc</keyword>
<evidence type="ECO:0000256" key="2">
    <source>
        <dbReference type="ARBA" id="ARBA00022723"/>
    </source>
</evidence>
<evidence type="ECO:0000256" key="3">
    <source>
        <dbReference type="ARBA" id="ARBA00022737"/>
    </source>
</evidence>
<accession>A0A7R9E5F8</accession>
<feature type="compositionally biased region" description="Low complexity" evidence="10">
    <location>
        <begin position="169"/>
        <end position="181"/>
    </location>
</feature>
<dbReference type="GO" id="GO:0000981">
    <property type="term" value="F:DNA-binding transcription factor activity, RNA polymerase II-specific"/>
    <property type="evidence" value="ECO:0007669"/>
    <property type="project" value="TreeGrafter"/>
</dbReference>
<feature type="domain" description="C2H2-type" evidence="11">
    <location>
        <begin position="2597"/>
        <end position="2625"/>
    </location>
</feature>
<sequence length="2736" mass="303140">MPRRKGHGISPPKRPHLLTKDDLQSKKKPVDSNEDPGGGCVPGKFSGMTHQTTIPPIVLRTQNAGSNKSDESQSSWDLYNKYLHKKFKKMATPIPNTQRAAVEKDYNEAEDLITVNGIDSTKCANEDVTFEDKGEVKWTGLESDTYGMLKSLNKEIPPVENESITRCNSGSETSTSSTPPSQGRYLCPYCKLACAKPSVLQKHIRAHTNERPYPCLPCGFAFKTKSNLYKHCRSRAHALKMEEDGSSNGSYNKLNLTFLESSDIDEDEDTNSNTSPPLSCNTTVGDISTKNISKYSTPYSDTSVINCASGKSLYSNQERPRQIYKPKFHKAALYQENCEKEDCVDGKAMFSQVSDIKTNESHSPQNFNSLNSRNALSPNSEYLQRHITKIISENQTIVETVNPLWNKKFLQRHSSREFSDEVPGSPLPAESFPEIDLASLPPNEYFKHSQLKGSSSYMSNLDPEIKKTPTNILEYVSQSKLATTLLLRPRAVDSLTPVKSEGLLSTISQEFGLVGMNNQQPLNLSTSKHITDKNFDAPPGLGTQHRKRFFSELNSHSFEYNPTTDDVTERSSLTDSSIIIKNSMSHGKKVAKQPRLENPVDKLTSLNDPKLSSDNTSHPKNPEGSIIKDLLLKAREAQAANMAVSTEGGIYSLNMDTHTDAMHFLPSESTRSPFVCSLCNIVFKNADNLNVHHLYYCKREPIFSNHSVYSSQHNSTPGGKLRLSSNKLFRSSPVNKTSEESPMKYMAHKDLSTQNKTPQKSFSMMPTLTDLPKQRSVVPSFPSPGPLLGNTPLVDSYPNSHQRKKDIEVVFEDYEEHNRRRGSNTKKRRLDSDISSRGTSSTTSSPDTRPLSTTPILGTLNTSTGTLRSLEELSMCPMRPNSLQMFGGEVQIIDGAGETKTMRIEPSSRGNKTSTPSGTTSGLILNTQNHLNACSSIVSSRGSDENKRGDIISRNVSPHIVTMARSGLNSGGTIVQVAQKTTLVNSATGANVKSSKASGSMSVSPISPRERSLSSPLKSTQQNSNGGVILNASISPSSFSSASTLLASTTEMISKIYPDKTKLLVPIIPNITAPNFIPNITAPNLAVPGIPVPNIGHGHHLPFVPYSSILPDGTMMNPLSNITAYNPLTLQAHSTIFQNTPHILHSLNENSPQKVKDKRSMSMHTNIPQENVLPPYTGGVVTIFHGGKPIPYVPGMPGPQSLSSNIDLPFTLRKELSPKPLDLASPTKDIYQASKLTDNHLKLSKSPYHVKNTKVQAQQKYVPLSSNAVTSENIPTTLSTCIDKDDSSLILYSKCDETSSPKPSSDLSKVLNLKTTSVTTPSDKITSAISSLNSLSDKSPKYNEDNLKLDTNISLSNTKKTSKCVKGIDTMPTLKETPEKEKVAKKVPKLSVDTTNESSTEKKNQEDGTVITKFRRPTSLPLKPGTFVPKKTNSNGLMSMGMVLSLVSPETPRPKKSYGQLYLNGHAYTYLGLKCSTRAFYCTLNRPQPMYVLQSPEHATLSMYSNWKTCLEADPNPFGLEPGHAMCLYDSRHRPAQYSVAKPHEKQPMILTHSSYWLDKHKLHRNKEAEMAFAEAHGGVADQGTKTNGQEVDSSGEDPPKRVQIFAGGFESNEDYIYVRGRGRGRYVCEECGIRCKKPSMLKKHIRTHTDVRPFTCKHCNFSFKTKGNLTKHMKSKAHYKKCVELGIVPVPTMVDESNINEECLARQQALRASQYGDGGETDSDENDDDEDDEDDDEEDDDDDEMVEEHDEVNKGLLEHEAACSLLSLSELTHVKPSSSQLHYASAGLIPISSYLGRPNTYPYNVPIPIPDINRVSSNALNISKTPTLSTFSAQNEREKVSRNTGLALEIRSKTERKNKDEDGKTSLVRLQGNTSSLFMIPPQQDYDDDNDDEDDDDDYYDRDILSESYSDNDSDISETREPFQPNKIKKHEMASVHQPMDLSSKNIISLTDEQKLSLTSHPYIPSVLTFNGTRTPTTPISEILTPVSEPATLIASLCSSMERCPITSSMLVEKSLPNDPAEATMLQAYLTECALQDVRMKQHQYHYNHSQYSLVNSTTAAKMLPTSSEEESIQTSISPCLLEKEVTKNDPQPRALIMKHAQISPSSDTFNSNLSIASSISGDKDLSKKDSKCIEVVSQSHLQSSANDFVNEDSNVKVAITKESEPEKISDSGECLTGKSPIVSSNNIVRNIVMGGLSFNTHHLSTSPPPVSTISSNVVNCSQLGKPKAEFLPPSSGPLSTYVSITEDGRSVCVICNKVFSKPSQLRLHVNIHYFERPFRCESCAVSFRTKGHLQKHERSVSHQNKVSMNSTFGAPTTTNPRPFKCDDCKIAFRIHGHLAKHLRSKMHIMKLECLGKLPFGTYAEMEREGFNPNDIDTTDCENSLESLQNLAQKLYEKDPSKLGNWENEETHLIHALPHSHLSGGDTSSDEGEPLPVYLSPPPPPSSELPYQRLNKKQETDGMRKAISRGSVPVFVWRESGKPFSINHPQYARPKLDLLIISSLFYCECDTLDHAATETEEKSLIYEGSSKIVSCEKCSRHIELAEQPKSSSSETASAVVSGDALKKFICDLCSKKQASTESLQQHFVSNTQPRLFLCAYCDVDFLSRQQLIQHEETQHTNKMFTVKQPHWEIVQYIFLKLNVITSVAIPQFMKKIQKSLYGTVHFTVPATWCLLCACAHRGVGRKAGMPGQQRELFYRCVRDLLWKREVPLKCKEVLYGAYFIPIVSGGNLDFG</sequence>
<feature type="domain" description="C2H2-type" evidence="11">
    <location>
        <begin position="674"/>
        <end position="701"/>
    </location>
</feature>
<feature type="compositionally biased region" description="Polar residues" evidence="10">
    <location>
        <begin position="752"/>
        <end position="766"/>
    </location>
</feature>
<evidence type="ECO:0000256" key="4">
    <source>
        <dbReference type="ARBA" id="ARBA00022771"/>
    </source>
</evidence>
<feature type="region of interest" description="Disordered" evidence="10">
    <location>
        <begin position="1"/>
        <end position="49"/>
    </location>
</feature>
<feature type="domain" description="C2H2-type" evidence="11">
    <location>
        <begin position="185"/>
        <end position="212"/>
    </location>
</feature>
<evidence type="ECO:0000256" key="6">
    <source>
        <dbReference type="ARBA" id="ARBA00023015"/>
    </source>
</evidence>
<feature type="compositionally biased region" description="Low complexity" evidence="10">
    <location>
        <begin position="992"/>
        <end position="1004"/>
    </location>
</feature>
<feature type="region of interest" description="Disordered" evidence="10">
    <location>
        <begin position="1712"/>
        <end position="1751"/>
    </location>
</feature>
<organism evidence="12">
    <name type="scientific">Timema monikensis</name>
    <dbReference type="NCBI Taxonomy" id="170555"/>
    <lineage>
        <taxon>Eukaryota</taxon>
        <taxon>Metazoa</taxon>
        <taxon>Ecdysozoa</taxon>
        <taxon>Arthropoda</taxon>
        <taxon>Hexapoda</taxon>
        <taxon>Insecta</taxon>
        <taxon>Pterygota</taxon>
        <taxon>Neoptera</taxon>
        <taxon>Polyneoptera</taxon>
        <taxon>Phasmatodea</taxon>
        <taxon>Timematodea</taxon>
        <taxon>Timematoidea</taxon>
        <taxon>Timematidae</taxon>
        <taxon>Timema</taxon>
    </lineage>
</organism>
<dbReference type="PROSITE" id="PS00028">
    <property type="entry name" value="ZINC_FINGER_C2H2_1"/>
    <property type="match status" value="8"/>
</dbReference>
<feature type="region of interest" description="Disordered" evidence="10">
    <location>
        <begin position="1853"/>
        <end position="1928"/>
    </location>
</feature>
<dbReference type="GO" id="GO:0000978">
    <property type="term" value="F:RNA polymerase II cis-regulatory region sequence-specific DNA binding"/>
    <property type="evidence" value="ECO:0007669"/>
    <property type="project" value="TreeGrafter"/>
</dbReference>